<reference evidence="1" key="1">
    <citation type="submission" date="2023-04" db="EMBL/GenBank/DDBJ databases">
        <title>Draft Genome sequencing of Naganishia species isolated from polar environments using Oxford Nanopore Technology.</title>
        <authorList>
            <person name="Leo P."/>
            <person name="Venkateswaran K."/>
        </authorList>
    </citation>
    <scope>NUCLEOTIDE SEQUENCE</scope>
    <source>
        <strain evidence="1">MNA-CCFEE 5262</strain>
    </source>
</reference>
<dbReference type="Proteomes" id="UP001230649">
    <property type="component" value="Unassembled WGS sequence"/>
</dbReference>
<name>A0ACC2VK42_9TREE</name>
<comment type="caution">
    <text evidence="1">The sequence shown here is derived from an EMBL/GenBank/DDBJ whole genome shotgun (WGS) entry which is preliminary data.</text>
</comment>
<accession>A0ACC2VK42</accession>
<protein>
    <submittedName>
        <fullName evidence="1">Uncharacterized protein</fullName>
    </submittedName>
</protein>
<organism evidence="1 2">
    <name type="scientific">Naganishia adeliensis</name>
    <dbReference type="NCBI Taxonomy" id="92952"/>
    <lineage>
        <taxon>Eukaryota</taxon>
        <taxon>Fungi</taxon>
        <taxon>Dikarya</taxon>
        <taxon>Basidiomycota</taxon>
        <taxon>Agaricomycotina</taxon>
        <taxon>Tremellomycetes</taxon>
        <taxon>Filobasidiales</taxon>
        <taxon>Filobasidiaceae</taxon>
        <taxon>Naganishia</taxon>
    </lineage>
</organism>
<evidence type="ECO:0000313" key="1">
    <source>
        <dbReference type="EMBL" id="KAJ9099486.1"/>
    </source>
</evidence>
<evidence type="ECO:0000313" key="2">
    <source>
        <dbReference type="Proteomes" id="UP001230649"/>
    </source>
</evidence>
<dbReference type="EMBL" id="JASBWS010000083">
    <property type="protein sequence ID" value="KAJ9099486.1"/>
    <property type="molecule type" value="Genomic_DNA"/>
</dbReference>
<proteinExistence type="predicted"/>
<gene>
    <name evidence="1" type="ORF">QFC20_005698</name>
</gene>
<sequence>MNAAKLRLVPNLRLVFQDERQETGKGEHQHQLLKRQWINAIDTSLAKSETVMKDNRSRVANQRKPSGSKRWRPIQSPSEAVTTRKRQHSRLLEAETPDITNHKAIVPGRIYEPLHFVSPSDAPERPCHGKRRSTDRHSKTPSRSKASRRTITLSSSRSRPNHKSNGLQQEHKQAESSPLAFRPALSSGWQRDSRDIGHASADLGASERGKQASIETVDAARGDENRTSMMTSDFEQLHPQSANNSAICAIQRTDIDGMFGEVAIKAPVSQLGAHTNRSRTGNYSVVAQAANTPASAGFTGHVATFKGSMPKNHSTSLRPKLPLSFLHANSKSTIPRKVNATFKPSSAVLDHPEILLGLLEKTSEHREQDRYEHPARENCTPPIRRAKRAKVGPNAGPDRCQTIADFAAFAKIQRSNDVCISRGPKARTAQKARENSGFMRSEEDSPHPPLPIVINSNTSPQALLNAPLQPSIRSSAARVVKSATQKRMLLPFPSTGPSVRKMCENLNDGLLASPAQLSVDLTLTSPIPIIRAPTLGRFQAANTDSRQIQTDSSSQIASQFTSPLQQKQVMPPPSTRPHNAAPIDTRGGRRLLLIDSQSAVPRDSVLQHRTQIMQTGIKDSGRKALSKTPKLQRSRTIGLSRSGIGRHSFSSPLKSLRSEFVQPRQSPTRN</sequence>
<keyword evidence="2" id="KW-1185">Reference proteome</keyword>